<evidence type="ECO:0000313" key="2">
    <source>
        <dbReference type="Ensembl" id="ENSNMLP00000044721.1"/>
    </source>
</evidence>
<reference evidence="2" key="2">
    <citation type="submission" date="2025-09" db="UniProtKB">
        <authorList>
            <consortium name="Ensembl"/>
        </authorList>
    </citation>
    <scope>IDENTIFICATION</scope>
</reference>
<dbReference type="Ensembl" id="ENSNMLT00000049645.1">
    <property type="protein sequence ID" value="ENSNMLP00000044721.1"/>
    <property type="gene ID" value="ENSNMLG00000027055.1"/>
</dbReference>
<keyword evidence="1" id="KW-0812">Transmembrane</keyword>
<evidence type="ECO:0000313" key="3">
    <source>
        <dbReference type="Proteomes" id="UP000694523"/>
    </source>
</evidence>
<organism evidence="2 3">
    <name type="scientific">Neogobius melanostomus</name>
    <name type="common">round goby</name>
    <dbReference type="NCBI Taxonomy" id="47308"/>
    <lineage>
        <taxon>Eukaryota</taxon>
        <taxon>Metazoa</taxon>
        <taxon>Chordata</taxon>
        <taxon>Craniata</taxon>
        <taxon>Vertebrata</taxon>
        <taxon>Euteleostomi</taxon>
        <taxon>Actinopterygii</taxon>
        <taxon>Neopterygii</taxon>
        <taxon>Teleostei</taxon>
        <taxon>Neoteleostei</taxon>
        <taxon>Acanthomorphata</taxon>
        <taxon>Gobiaria</taxon>
        <taxon>Gobiiformes</taxon>
        <taxon>Gobioidei</taxon>
        <taxon>Gobiidae</taxon>
        <taxon>Benthophilinae</taxon>
        <taxon>Neogobiini</taxon>
        <taxon>Neogobius</taxon>
    </lineage>
</organism>
<dbReference type="AlphaFoldDB" id="A0A8C6V6B1"/>
<reference evidence="2" key="1">
    <citation type="submission" date="2025-08" db="UniProtKB">
        <authorList>
            <consortium name="Ensembl"/>
        </authorList>
    </citation>
    <scope>IDENTIFICATION</scope>
</reference>
<sequence length="216" mass="24084">ALFLSLVSYAADCTHYATRGKRYDIPLEKDSKEKRLIWTKVATRVYDSKKQVNEYSVTEEGSLILPKVTKADDGDYTWALTDTDGRQVGKKELKLCVLVQFTCTGTQVRTSSFITTLTDANAQLLVRTSTQVGSNSFFCNVSNPVSSESSDKVQPDCFKTKEDKDNLLFGLDFWLMVGILTGGGGLVLVLIVATIVCCYINKRKRRLRIKGTSIIR</sequence>
<dbReference type="Proteomes" id="UP000694523">
    <property type="component" value="Unplaced"/>
</dbReference>
<evidence type="ECO:0000256" key="1">
    <source>
        <dbReference type="SAM" id="Phobius"/>
    </source>
</evidence>
<keyword evidence="3" id="KW-1185">Reference proteome</keyword>
<protein>
    <submittedName>
        <fullName evidence="2">Uncharacterized protein</fullName>
    </submittedName>
</protein>
<feature type="transmembrane region" description="Helical" evidence="1">
    <location>
        <begin position="173"/>
        <end position="200"/>
    </location>
</feature>
<accession>A0A8C6V6B1</accession>
<keyword evidence="1" id="KW-1133">Transmembrane helix</keyword>
<name>A0A8C6V6B1_9GOBI</name>
<keyword evidence="1" id="KW-0472">Membrane</keyword>
<proteinExistence type="predicted"/>
<dbReference type="Gene3D" id="2.60.40.10">
    <property type="entry name" value="Immunoglobulins"/>
    <property type="match status" value="1"/>
</dbReference>
<dbReference type="InterPro" id="IPR013783">
    <property type="entry name" value="Ig-like_fold"/>
</dbReference>